<keyword evidence="2" id="KW-0732">Signal</keyword>
<dbReference type="Proteomes" id="UP000178892">
    <property type="component" value="Unassembled WGS sequence"/>
</dbReference>
<dbReference type="EMBL" id="MFEL01000001">
    <property type="protein sequence ID" value="OGE81924.1"/>
    <property type="molecule type" value="Genomic_DNA"/>
</dbReference>
<feature type="transmembrane region" description="Helical" evidence="1">
    <location>
        <begin position="48"/>
        <end position="69"/>
    </location>
</feature>
<feature type="chain" id="PRO_5009520225" evidence="2">
    <location>
        <begin position="25"/>
        <end position="130"/>
    </location>
</feature>
<keyword evidence="1" id="KW-0472">Membrane</keyword>
<evidence type="ECO:0000313" key="4">
    <source>
        <dbReference type="Proteomes" id="UP000178892"/>
    </source>
</evidence>
<reference evidence="3 4" key="1">
    <citation type="journal article" date="2016" name="Nat. Commun.">
        <title>Thousands of microbial genomes shed light on interconnected biogeochemical processes in an aquifer system.</title>
        <authorList>
            <person name="Anantharaman K."/>
            <person name="Brown C.T."/>
            <person name="Hug L.A."/>
            <person name="Sharon I."/>
            <person name="Castelle C.J."/>
            <person name="Probst A.J."/>
            <person name="Thomas B.C."/>
            <person name="Singh A."/>
            <person name="Wilkins M.J."/>
            <person name="Karaoz U."/>
            <person name="Brodie E.L."/>
            <person name="Williams K.H."/>
            <person name="Hubbard S.S."/>
            <person name="Banfield J.F."/>
        </authorList>
    </citation>
    <scope>NUCLEOTIDE SEQUENCE [LARGE SCALE GENOMIC DNA]</scope>
</reference>
<feature type="signal peptide" evidence="2">
    <location>
        <begin position="1"/>
        <end position="24"/>
    </location>
</feature>
<protein>
    <submittedName>
        <fullName evidence="3">Uncharacterized protein</fullName>
    </submittedName>
</protein>
<gene>
    <name evidence="3" type="ORF">A2720_01980</name>
</gene>
<dbReference type="Pfam" id="PF18895">
    <property type="entry name" value="T4SS_pilin"/>
    <property type="match status" value="1"/>
</dbReference>
<dbReference type="InterPro" id="IPR043993">
    <property type="entry name" value="T4SS_pilin"/>
</dbReference>
<keyword evidence="1" id="KW-1133">Transmembrane helix</keyword>
<accession>A0A1F5NWG1</accession>
<evidence type="ECO:0000256" key="2">
    <source>
        <dbReference type="SAM" id="SignalP"/>
    </source>
</evidence>
<name>A0A1F5NWG1_9BACT</name>
<evidence type="ECO:0000256" key="1">
    <source>
        <dbReference type="SAM" id="Phobius"/>
    </source>
</evidence>
<dbReference type="STRING" id="1817825.A2720_01980"/>
<feature type="transmembrane region" description="Helical" evidence="1">
    <location>
        <begin position="81"/>
        <end position="102"/>
    </location>
</feature>
<comment type="caution">
    <text evidence="3">The sequence shown here is derived from an EMBL/GenBank/DDBJ whole genome shotgun (WGS) entry which is preliminary data.</text>
</comment>
<proteinExistence type="predicted"/>
<dbReference type="AlphaFoldDB" id="A0A1F5NWG1"/>
<sequence>MKYPAAIIAIVIFIIAILPQFALAANPCTATGNARADLGKCVNQIYLWSMAVAALAALLMMVLGGYLYMTAGGNAEQTGKGGSFIMSAIVGLCLLFGAYLLLRTINPDLTKLEINTEFQPTPPGPRGGNP</sequence>
<evidence type="ECO:0000313" key="3">
    <source>
        <dbReference type="EMBL" id="OGE81924.1"/>
    </source>
</evidence>
<keyword evidence="1" id="KW-0812">Transmembrane</keyword>
<organism evidence="3 4">
    <name type="scientific">Candidatus Doudnabacteria bacterium RIFCSPHIGHO2_01_FULL_46_24</name>
    <dbReference type="NCBI Taxonomy" id="1817825"/>
    <lineage>
        <taxon>Bacteria</taxon>
        <taxon>Candidatus Doudnaibacteriota</taxon>
    </lineage>
</organism>